<dbReference type="OrthoDB" id="241764at2"/>
<organism evidence="3 4">
    <name type="scientific">Tautonia sociabilis</name>
    <dbReference type="NCBI Taxonomy" id="2080755"/>
    <lineage>
        <taxon>Bacteria</taxon>
        <taxon>Pseudomonadati</taxon>
        <taxon>Planctomycetota</taxon>
        <taxon>Planctomycetia</taxon>
        <taxon>Isosphaerales</taxon>
        <taxon>Isosphaeraceae</taxon>
        <taxon>Tautonia</taxon>
    </lineage>
</organism>
<evidence type="ECO:0000256" key="1">
    <source>
        <dbReference type="ARBA" id="ARBA00022898"/>
    </source>
</evidence>
<reference evidence="3 4" key="1">
    <citation type="submission" date="2018-12" db="EMBL/GenBank/DDBJ databases">
        <authorList>
            <person name="Toschakov S.V."/>
        </authorList>
    </citation>
    <scope>NUCLEOTIDE SEQUENCE [LARGE SCALE GENOMIC DNA]</scope>
    <source>
        <strain evidence="3 4">GM2012</strain>
    </source>
</reference>
<dbReference type="InterPro" id="IPR015422">
    <property type="entry name" value="PyrdxlP-dep_Trfase_small"/>
</dbReference>
<keyword evidence="1" id="KW-0663">Pyridoxal phosphate</keyword>
<gene>
    <name evidence="3" type="ORF">TsocGM_14490</name>
</gene>
<keyword evidence="4" id="KW-1185">Reference proteome</keyword>
<keyword evidence="3" id="KW-0032">Aminotransferase</keyword>
<reference evidence="3 4" key="2">
    <citation type="submission" date="2019-01" db="EMBL/GenBank/DDBJ databases">
        <title>Tautonia sociabilis, a novel thermotolerant planctomycete of Isosphaeraceae family, isolated from a 4000 m deep subterranean habitat.</title>
        <authorList>
            <person name="Kovaleva O.L."/>
            <person name="Elcheninov A.G."/>
            <person name="Van Heerden E."/>
            <person name="Toshchakov S.V."/>
            <person name="Novikov A."/>
            <person name="Bonch-Osmolovskaya E.A."/>
            <person name="Kublanov I.V."/>
        </authorList>
    </citation>
    <scope>NUCLEOTIDE SEQUENCE [LARGE SCALE GENOMIC DNA]</scope>
    <source>
        <strain evidence="3 4">GM2012</strain>
    </source>
</reference>
<comment type="caution">
    <text evidence="3">The sequence shown here is derived from an EMBL/GenBank/DDBJ whole genome shotgun (WGS) entry which is preliminary data.</text>
</comment>
<evidence type="ECO:0000259" key="2">
    <source>
        <dbReference type="Pfam" id="PF00266"/>
    </source>
</evidence>
<dbReference type="GO" id="GO:0008483">
    <property type="term" value="F:transaminase activity"/>
    <property type="evidence" value="ECO:0007669"/>
    <property type="project" value="UniProtKB-KW"/>
</dbReference>
<feature type="domain" description="Aminotransferase class V" evidence="2">
    <location>
        <begin position="70"/>
        <end position="243"/>
    </location>
</feature>
<dbReference type="AlphaFoldDB" id="A0A432MI13"/>
<dbReference type="InterPro" id="IPR015421">
    <property type="entry name" value="PyrdxlP-dep_Trfase_major"/>
</dbReference>
<sequence>MYTTLYLDTARFGRMRFRARRAAADHARLCSDEGGSRRVEELLVGGHEPWPRAFQLRYPGLADWGGLASLRSDLRTMLGAPTEANVLLAARSATLMRIGARALARRCRRILHTDLEWDSYVGLLHEEAGQAGREVISLPVRHLLDGGTIGADDIVRLIADACRARSCEGLFLTDISHDGMRIPVASIVRELERGGAEPLLVVDGSQALGQAPVQLDGCDLYLAGAQKWLRAGHPIGIALVPREKSRALVAGEIARLVDSRSVSDPLLDLVDQIDSTASHPYGETADLGALFCLAAAVRAECAERRSTDQRFALRKANAARVREIARRVGWEPFVPSSALLTGIVLLRAADPGVRSWPAERLRSELHRRGLAATAYDGGVVRLSMPGELWEDEDLEVMRSVLAGVARGMPASVARRAGHAGRRSTLEPGGRLECARRVQ</sequence>
<dbReference type="RefSeq" id="WP_126726188.1">
    <property type="nucleotide sequence ID" value="NZ_RYZH01000027.1"/>
</dbReference>
<dbReference type="InterPro" id="IPR000192">
    <property type="entry name" value="Aminotrans_V_dom"/>
</dbReference>
<evidence type="ECO:0000313" key="4">
    <source>
        <dbReference type="Proteomes" id="UP000280296"/>
    </source>
</evidence>
<proteinExistence type="predicted"/>
<dbReference type="Gene3D" id="3.90.1150.10">
    <property type="entry name" value="Aspartate Aminotransferase, domain 1"/>
    <property type="match status" value="1"/>
</dbReference>
<dbReference type="EMBL" id="RYZH01000027">
    <property type="protein sequence ID" value="RUL87002.1"/>
    <property type="molecule type" value="Genomic_DNA"/>
</dbReference>
<dbReference type="InterPro" id="IPR015424">
    <property type="entry name" value="PyrdxlP-dep_Trfase"/>
</dbReference>
<protein>
    <submittedName>
        <fullName evidence="3">Aminotransferase class V-fold PLP-dependent enzyme</fullName>
    </submittedName>
</protein>
<dbReference type="Proteomes" id="UP000280296">
    <property type="component" value="Unassembled WGS sequence"/>
</dbReference>
<accession>A0A432MI13</accession>
<evidence type="ECO:0000313" key="3">
    <source>
        <dbReference type="EMBL" id="RUL87002.1"/>
    </source>
</evidence>
<keyword evidence="3" id="KW-0808">Transferase</keyword>
<dbReference type="Gene3D" id="3.40.640.10">
    <property type="entry name" value="Type I PLP-dependent aspartate aminotransferase-like (Major domain)"/>
    <property type="match status" value="1"/>
</dbReference>
<dbReference type="Pfam" id="PF00266">
    <property type="entry name" value="Aminotran_5"/>
    <property type="match status" value="1"/>
</dbReference>
<dbReference type="SUPFAM" id="SSF53383">
    <property type="entry name" value="PLP-dependent transferases"/>
    <property type="match status" value="1"/>
</dbReference>
<name>A0A432MI13_9BACT</name>